<comment type="caution">
    <text evidence="2">The sequence shown here is derived from an EMBL/GenBank/DDBJ whole genome shotgun (WGS) entry which is preliminary data.</text>
</comment>
<dbReference type="Proteomes" id="UP000003656">
    <property type="component" value="Unassembled WGS sequence"/>
</dbReference>
<evidence type="ECO:0000256" key="1">
    <source>
        <dbReference type="SAM" id="MobiDB-lite"/>
    </source>
</evidence>
<gene>
    <name evidence="2" type="ORF">BIFGAL_03085</name>
</gene>
<dbReference type="AlphaFoldDB" id="D1NTC8"/>
<feature type="region of interest" description="Disordered" evidence="1">
    <location>
        <begin position="1"/>
        <end position="32"/>
    </location>
</feature>
<name>D1NTC8_9BIFI</name>
<dbReference type="EMBL" id="ABXB03000002">
    <property type="protein sequence ID" value="EFA22982.1"/>
    <property type="molecule type" value="Genomic_DNA"/>
</dbReference>
<organism evidence="2 3">
    <name type="scientific">Bifidobacterium gallicum DSM 20093 = LMG 11596</name>
    <dbReference type="NCBI Taxonomy" id="561180"/>
    <lineage>
        <taxon>Bacteria</taxon>
        <taxon>Bacillati</taxon>
        <taxon>Actinomycetota</taxon>
        <taxon>Actinomycetes</taxon>
        <taxon>Bifidobacteriales</taxon>
        <taxon>Bifidobacteriaceae</taxon>
        <taxon>Bifidobacterium</taxon>
    </lineage>
</organism>
<protein>
    <submittedName>
        <fullName evidence="2">Uncharacterized protein</fullName>
    </submittedName>
</protein>
<evidence type="ECO:0000313" key="3">
    <source>
        <dbReference type="Proteomes" id="UP000003656"/>
    </source>
</evidence>
<evidence type="ECO:0000313" key="2">
    <source>
        <dbReference type="EMBL" id="EFA22982.1"/>
    </source>
</evidence>
<sequence>MGRGSYHNHDGGRDASASNNRQVPTCWQPMRRPRFLFPQSLN</sequence>
<reference evidence="2 3" key="1">
    <citation type="submission" date="2009-11" db="EMBL/GenBank/DDBJ databases">
        <authorList>
            <person name="Weinstock G."/>
            <person name="Sodergren E."/>
            <person name="Clifton S."/>
            <person name="Fulton L."/>
            <person name="Fulton B."/>
            <person name="Courtney L."/>
            <person name="Fronick C."/>
            <person name="Harrison M."/>
            <person name="Strong C."/>
            <person name="Farmer C."/>
            <person name="Delahaunty K."/>
            <person name="Markovic C."/>
            <person name="Hall O."/>
            <person name="Minx P."/>
            <person name="Tomlinson C."/>
            <person name="Mitreva M."/>
            <person name="Nelson J."/>
            <person name="Hou S."/>
            <person name="Wollam A."/>
            <person name="Pepin K.H."/>
            <person name="Johnson M."/>
            <person name="Bhonagiri V."/>
            <person name="Nash W.E."/>
            <person name="Warren W."/>
            <person name="Chinwalla A."/>
            <person name="Mardis E.R."/>
            <person name="Wilson R.K."/>
        </authorList>
    </citation>
    <scope>NUCLEOTIDE SEQUENCE [LARGE SCALE GENOMIC DNA]</scope>
    <source>
        <strain evidence="2 3">DSM 20093</strain>
    </source>
</reference>
<proteinExistence type="predicted"/>
<feature type="compositionally biased region" description="Polar residues" evidence="1">
    <location>
        <begin position="16"/>
        <end position="25"/>
    </location>
</feature>
<accession>D1NTC8</accession>